<dbReference type="Pfam" id="PF09965">
    <property type="entry name" value="DUF2199"/>
    <property type="match status" value="1"/>
</dbReference>
<reference evidence="2" key="1">
    <citation type="journal article" date="2019" name="Int. J. Syst. Evol. Microbiol.">
        <title>The Global Catalogue of Microorganisms (GCM) 10K type strain sequencing project: providing services to taxonomists for standard genome sequencing and annotation.</title>
        <authorList>
            <consortium name="The Broad Institute Genomics Platform"/>
            <consortium name="The Broad Institute Genome Sequencing Center for Infectious Disease"/>
            <person name="Wu L."/>
            <person name="Ma J."/>
        </authorList>
    </citation>
    <scope>NUCLEOTIDE SEQUENCE [LARGE SCALE GENOMIC DNA]</scope>
    <source>
        <strain evidence="2">CGMCC 1.12151</strain>
    </source>
</reference>
<dbReference type="InterPro" id="IPR018697">
    <property type="entry name" value="DUF2199"/>
</dbReference>
<protein>
    <submittedName>
        <fullName evidence="1">DUF2199 domain-containing protein</fullName>
    </submittedName>
</protein>
<evidence type="ECO:0000313" key="1">
    <source>
        <dbReference type="EMBL" id="MFC4711759.1"/>
    </source>
</evidence>
<proteinExistence type="predicted"/>
<dbReference type="RefSeq" id="WP_377276513.1">
    <property type="nucleotide sequence ID" value="NZ_JBHSGL010000004.1"/>
</dbReference>
<comment type="caution">
    <text evidence="1">The sequence shown here is derived from an EMBL/GenBank/DDBJ whole genome shotgun (WGS) entry which is preliminary data.</text>
</comment>
<keyword evidence="2" id="KW-1185">Reference proteome</keyword>
<dbReference type="Proteomes" id="UP001595932">
    <property type="component" value="Unassembled WGS sequence"/>
</dbReference>
<accession>A0ABV9M9T1</accession>
<gene>
    <name evidence="1" type="ORF">ACFO5U_02785</name>
</gene>
<sequence>MSEIEQGYFCKTCGEHHEELPMSYGSPVPDYCEDIPEEEWESRIEMNEDLCIVDDEHFFIRGAIEIPVTDDEGPFIWDIWVSLSESNFELTTEYWETEGRERKLDPMFGWLSTSIPCYPETLELKTMVHTRSVGMRPFIELEPTSHPMTIEQRNGITMDRIKKIAEELCHPDE</sequence>
<organism evidence="1 2">
    <name type="scientific">Planococcus dechangensis</name>
    <dbReference type="NCBI Taxonomy" id="1176255"/>
    <lineage>
        <taxon>Bacteria</taxon>
        <taxon>Bacillati</taxon>
        <taxon>Bacillota</taxon>
        <taxon>Bacilli</taxon>
        <taxon>Bacillales</taxon>
        <taxon>Caryophanaceae</taxon>
        <taxon>Planococcus</taxon>
    </lineage>
</organism>
<name>A0ABV9M9T1_9BACL</name>
<evidence type="ECO:0000313" key="2">
    <source>
        <dbReference type="Proteomes" id="UP001595932"/>
    </source>
</evidence>
<dbReference type="EMBL" id="JBHSGL010000004">
    <property type="protein sequence ID" value="MFC4711759.1"/>
    <property type="molecule type" value="Genomic_DNA"/>
</dbReference>